<name>A0ABS5G372_9BRAD</name>
<organism evidence="3 4">
    <name type="scientific">Bradyrhizobium denitrificans</name>
    <dbReference type="NCBI Taxonomy" id="2734912"/>
    <lineage>
        <taxon>Bacteria</taxon>
        <taxon>Pseudomonadati</taxon>
        <taxon>Pseudomonadota</taxon>
        <taxon>Alphaproteobacteria</taxon>
        <taxon>Hyphomicrobiales</taxon>
        <taxon>Nitrobacteraceae</taxon>
        <taxon>Bradyrhizobium</taxon>
    </lineage>
</organism>
<evidence type="ECO:0000256" key="1">
    <source>
        <dbReference type="SAM" id="Phobius"/>
    </source>
</evidence>
<proteinExistence type="predicted"/>
<feature type="transmembrane region" description="Helical" evidence="1">
    <location>
        <begin position="21"/>
        <end position="41"/>
    </location>
</feature>
<keyword evidence="1" id="KW-1133">Transmembrane helix</keyword>
<keyword evidence="4" id="KW-1185">Reference proteome</keyword>
<dbReference type="EMBL" id="JAFCLK010000006">
    <property type="protein sequence ID" value="MBR1135719.1"/>
    <property type="molecule type" value="Genomic_DNA"/>
</dbReference>
<reference evidence="4" key="1">
    <citation type="journal article" date="2021" name="ISME J.">
        <title>Evolutionary origin and ecological implication of a unique nif island in free-living Bradyrhizobium lineages.</title>
        <authorList>
            <person name="Tao J."/>
        </authorList>
    </citation>
    <scope>NUCLEOTIDE SEQUENCE [LARGE SCALE GENOMIC DNA]</scope>
    <source>
        <strain evidence="4">SZCCT0094</strain>
    </source>
</reference>
<sequence length="432" mass="45804">MLSGHRYLGLLSRFRRNESGNIAIIFALALLPILTFVGSAIDYSMAVRAKAKLSASLDAAMLAATGYTAMRGTAADAKTSATNMYNGQMSSHKLTSNSLNITVTDSVTARTVTGTASVVVNTAFMYMFGFPTMTVTASSSASASFPTYMDFYVLVDNSPSQGLGATTADMTTLQNATSDKCAFACHDTYTSSTKKTLQTNSYYQIAKNKGVTMRIDVVRSATQSLTDTATASQVVSNQYRMAVYSLGSDCGSLGLTTIASLSSSMSSVKSSVGALDLMTIPYSGYNNDMCTDFDGAMSGMNGVIPAQGDGSSTKPQKWLFFVSDGVADYSYPTTCSKTVLSGGRCQEPLNTTTCDTLKARGIKIAVLYTTYLAITNNSWYTTYIAPWRDSISGIMKSCASPGYYYEVDSSGSIGAALTALFQQAIASAHLTK</sequence>
<comment type="caution">
    <text evidence="3">The sequence shown here is derived from an EMBL/GenBank/DDBJ whole genome shotgun (WGS) entry which is preliminary data.</text>
</comment>
<evidence type="ECO:0000259" key="2">
    <source>
        <dbReference type="Pfam" id="PF13400"/>
    </source>
</evidence>
<keyword evidence="1" id="KW-0812">Transmembrane</keyword>
<dbReference type="Proteomes" id="UP001314635">
    <property type="component" value="Unassembled WGS sequence"/>
</dbReference>
<protein>
    <submittedName>
        <fullName evidence="3">Pilus assembly protein</fullName>
    </submittedName>
</protein>
<gene>
    <name evidence="3" type="ORF">JQ619_08075</name>
</gene>
<dbReference type="InterPro" id="IPR028087">
    <property type="entry name" value="Tad_N"/>
</dbReference>
<accession>A0ABS5G372</accession>
<dbReference type="RefSeq" id="WP_172235489.1">
    <property type="nucleotide sequence ID" value="NZ_JABFDP010000002.1"/>
</dbReference>
<evidence type="ECO:0000313" key="3">
    <source>
        <dbReference type="EMBL" id="MBR1135719.1"/>
    </source>
</evidence>
<evidence type="ECO:0000313" key="4">
    <source>
        <dbReference type="Proteomes" id="UP001314635"/>
    </source>
</evidence>
<dbReference type="Pfam" id="PF13400">
    <property type="entry name" value="Tad"/>
    <property type="match status" value="1"/>
</dbReference>
<feature type="domain" description="Putative Flp pilus-assembly TadG-like N-terminal" evidence="2">
    <location>
        <begin position="20"/>
        <end position="64"/>
    </location>
</feature>
<keyword evidence="1" id="KW-0472">Membrane</keyword>